<evidence type="ECO:0000313" key="3">
    <source>
        <dbReference type="Proteomes" id="UP001248067"/>
    </source>
</evidence>
<sequence length="51" mass="5451">MIVRGIVGHLARLRPDQSDVPSIRADPAEHAGDGASLPPNLNGEVVRRLRA</sequence>
<gene>
    <name evidence="2" type="ORF">FEQ00_06522</name>
</gene>
<feature type="region of interest" description="Disordered" evidence="1">
    <location>
        <begin position="16"/>
        <end position="51"/>
    </location>
</feature>
<protein>
    <submittedName>
        <fullName evidence="2">Uncharacterized protein</fullName>
    </submittedName>
</protein>
<evidence type="ECO:0000256" key="1">
    <source>
        <dbReference type="SAM" id="MobiDB-lite"/>
    </source>
</evidence>
<proteinExistence type="predicted"/>
<reference evidence="2 3" key="1">
    <citation type="submission" date="2019-06" db="EMBL/GenBank/DDBJ databases">
        <title>Evolution of Burkholderia multivorans in the lungs of Cystic Fibrosis patients.</title>
        <authorList>
            <person name="Moreira L.M."/>
        </authorList>
    </citation>
    <scope>NUCLEOTIDE SEQUENCE [LARGE SCALE GENOMIC DNA]</scope>
    <source>
        <strain evidence="2 3">VC13239</strain>
    </source>
</reference>
<dbReference type="Proteomes" id="UP001248067">
    <property type="component" value="Unassembled WGS sequence"/>
</dbReference>
<organism evidence="2 3">
    <name type="scientific">Burkholderia pseudomultivorans</name>
    <dbReference type="NCBI Taxonomy" id="1207504"/>
    <lineage>
        <taxon>Bacteria</taxon>
        <taxon>Pseudomonadati</taxon>
        <taxon>Pseudomonadota</taxon>
        <taxon>Betaproteobacteria</taxon>
        <taxon>Burkholderiales</taxon>
        <taxon>Burkholderiaceae</taxon>
        <taxon>Burkholderia</taxon>
        <taxon>Burkholderia cepacia complex</taxon>
    </lineage>
</organism>
<accession>A0ABU2EEQ4</accession>
<comment type="caution">
    <text evidence="2">The sequence shown here is derived from an EMBL/GenBank/DDBJ whole genome shotgun (WGS) entry which is preliminary data.</text>
</comment>
<keyword evidence="3" id="KW-1185">Reference proteome</keyword>
<evidence type="ECO:0000313" key="2">
    <source>
        <dbReference type="EMBL" id="MDR8758059.1"/>
    </source>
</evidence>
<name>A0ABU2EEQ4_9BURK</name>
<dbReference type="RefSeq" id="WP_310730603.1">
    <property type="nucleotide sequence ID" value="NZ_VJSW01000008.1"/>
</dbReference>
<dbReference type="EMBL" id="VJSY01000081">
    <property type="protein sequence ID" value="MDR8758059.1"/>
    <property type="molecule type" value="Genomic_DNA"/>
</dbReference>